<dbReference type="EMBL" id="ABXV02000012">
    <property type="protein sequence ID" value="EFB73497.1"/>
    <property type="molecule type" value="Genomic_DNA"/>
</dbReference>
<proteinExistence type="predicted"/>
<evidence type="ECO:0000313" key="1">
    <source>
        <dbReference type="EMBL" id="EFB73497.1"/>
    </source>
</evidence>
<protein>
    <submittedName>
        <fullName evidence="1">Uncharacterized protein</fullName>
    </submittedName>
</protein>
<sequence>MISDLAKWLRTNKSMGNSQCRCDILTKNLNIDFGITVIGDRNVFNEVTRKGRP</sequence>
<name>D1NZD3_9GAMM</name>
<dbReference type="Proteomes" id="UP000005512">
    <property type="component" value="Unassembled WGS sequence"/>
</dbReference>
<dbReference type="STRING" id="500637.PROVRUST_05287"/>
<organism evidence="1 2">
    <name type="scientific">Providencia rustigianii DSM 4541</name>
    <dbReference type="NCBI Taxonomy" id="500637"/>
    <lineage>
        <taxon>Bacteria</taxon>
        <taxon>Pseudomonadati</taxon>
        <taxon>Pseudomonadota</taxon>
        <taxon>Gammaproteobacteria</taxon>
        <taxon>Enterobacterales</taxon>
        <taxon>Morganellaceae</taxon>
        <taxon>Providencia</taxon>
    </lineage>
</organism>
<keyword evidence="2" id="KW-1185">Reference proteome</keyword>
<evidence type="ECO:0000313" key="2">
    <source>
        <dbReference type="Proteomes" id="UP000005512"/>
    </source>
</evidence>
<accession>D1NZD3</accession>
<comment type="caution">
    <text evidence="1">The sequence shown here is derived from an EMBL/GenBank/DDBJ whole genome shotgun (WGS) entry which is preliminary data.</text>
</comment>
<reference evidence="1" key="1">
    <citation type="submission" date="2009-12" db="EMBL/GenBank/DDBJ databases">
        <authorList>
            <person name="Weinstock G."/>
            <person name="Sodergren E."/>
            <person name="Clifton S."/>
            <person name="Fulton L."/>
            <person name="Fulton B."/>
            <person name="Courtney L."/>
            <person name="Fronick C."/>
            <person name="Harrison M."/>
            <person name="Strong C."/>
            <person name="Farmer C."/>
            <person name="Delahaunty K."/>
            <person name="Markovic C."/>
            <person name="Hall O."/>
            <person name="Minx P."/>
            <person name="Tomlinson C."/>
            <person name="Mitreva M."/>
            <person name="Nelson J."/>
            <person name="Hou S."/>
            <person name="Wollam A."/>
            <person name="Pepin K.H."/>
            <person name="Johnson M."/>
            <person name="Bhonagiri V."/>
            <person name="Nash W.E."/>
            <person name="Warren W."/>
            <person name="Chinwalla A."/>
            <person name="Mardis E.R."/>
            <person name="Wilson R.K."/>
        </authorList>
    </citation>
    <scope>NUCLEOTIDE SEQUENCE [LARGE SCALE GENOMIC DNA]</scope>
    <source>
        <strain evidence="1">DSM 4541</strain>
    </source>
</reference>
<dbReference type="AlphaFoldDB" id="D1NZD3"/>
<gene>
    <name evidence="1" type="ORF">PROVRUST_05287</name>
</gene>
<dbReference type="HOGENOM" id="CLU_3065081_0_0_6"/>